<dbReference type="Gene3D" id="3.90.350.10">
    <property type="entry name" value="Transposase Inhibitor Protein From Tn5, Chain A, domain 1"/>
    <property type="match status" value="1"/>
</dbReference>
<comment type="similarity">
    <text evidence="1">Belongs to the transposase 11 family.</text>
</comment>
<dbReference type="InterPro" id="IPR002559">
    <property type="entry name" value="Transposase_11"/>
</dbReference>
<feature type="transmembrane region" description="Helical" evidence="5">
    <location>
        <begin position="316"/>
        <end position="336"/>
    </location>
</feature>
<name>A0A8J6P5U4_9BACT</name>
<dbReference type="GO" id="GO:0003677">
    <property type="term" value="F:DNA binding"/>
    <property type="evidence" value="ECO:0007669"/>
    <property type="project" value="UniProtKB-KW"/>
</dbReference>
<dbReference type="GO" id="GO:0006313">
    <property type="term" value="P:DNA transposition"/>
    <property type="evidence" value="ECO:0007669"/>
    <property type="project" value="InterPro"/>
</dbReference>
<dbReference type="AlphaFoldDB" id="A0A8J6P5U4"/>
<dbReference type="PANTHER" id="PTHR33258">
    <property type="entry name" value="TRANSPOSASE INSL FOR INSERTION SEQUENCE ELEMENT IS186A-RELATED"/>
    <property type="match status" value="1"/>
</dbReference>
<keyword evidence="5" id="KW-1133">Transmembrane helix</keyword>
<organism evidence="8 9">
    <name type="scientific">Candidatus Desulfatibia vada</name>
    <dbReference type="NCBI Taxonomy" id="2841696"/>
    <lineage>
        <taxon>Bacteria</taxon>
        <taxon>Pseudomonadati</taxon>
        <taxon>Thermodesulfobacteriota</taxon>
        <taxon>Desulfobacteria</taxon>
        <taxon>Desulfobacterales</taxon>
        <taxon>Desulfobacterales incertae sedis</taxon>
        <taxon>Candidatus Desulfatibia</taxon>
    </lineage>
</organism>
<dbReference type="PANTHER" id="PTHR33258:SF1">
    <property type="entry name" value="TRANSPOSASE INSL FOR INSERTION SEQUENCE ELEMENT IS186A-RELATED"/>
    <property type="match status" value="1"/>
</dbReference>
<feature type="domain" description="Transposase IS4-like" evidence="6">
    <location>
        <begin position="143"/>
        <end position="329"/>
    </location>
</feature>
<dbReference type="Proteomes" id="UP000605201">
    <property type="component" value="Unassembled WGS sequence"/>
</dbReference>
<evidence type="ECO:0000256" key="1">
    <source>
        <dbReference type="ARBA" id="ARBA00010075"/>
    </source>
</evidence>
<keyword evidence="5" id="KW-0812">Transmembrane</keyword>
<gene>
    <name evidence="8" type="ORF">H8D96_13170</name>
</gene>
<keyword evidence="2" id="KW-0815">Transposition</keyword>
<protein>
    <submittedName>
        <fullName evidence="8">IS4 family transposase</fullName>
    </submittedName>
</protein>
<keyword evidence="4" id="KW-0233">DNA recombination</keyword>
<dbReference type="SUPFAM" id="SSF53098">
    <property type="entry name" value="Ribonuclease H-like"/>
    <property type="match status" value="1"/>
</dbReference>
<dbReference type="InterPro" id="IPR047952">
    <property type="entry name" value="Transpos_IS4"/>
</dbReference>
<reference evidence="8 9" key="1">
    <citation type="submission" date="2020-08" db="EMBL/GenBank/DDBJ databases">
        <title>Bridging the membrane lipid divide: bacteria of the FCB group superphylum have the potential to synthesize archaeal ether lipids.</title>
        <authorList>
            <person name="Villanueva L."/>
            <person name="Von Meijenfeldt F.A.B."/>
            <person name="Westbye A.B."/>
            <person name="Yadav S."/>
            <person name="Hopmans E.C."/>
            <person name="Dutilh B.E."/>
            <person name="Sinninghe Damste J.S."/>
        </authorList>
    </citation>
    <scope>NUCLEOTIDE SEQUENCE [LARGE SCALE GENOMIC DNA]</scope>
    <source>
        <strain evidence="8">NIOZ-UU17</strain>
    </source>
</reference>
<evidence type="ECO:0000313" key="8">
    <source>
        <dbReference type="EMBL" id="MBC8432855.1"/>
    </source>
</evidence>
<evidence type="ECO:0000313" key="9">
    <source>
        <dbReference type="Proteomes" id="UP000605201"/>
    </source>
</evidence>
<dbReference type="EMBL" id="JACNIG010000249">
    <property type="protein sequence ID" value="MBC8432855.1"/>
    <property type="molecule type" value="Genomic_DNA"/>
</dbReference>
<dbReference type="InterPro" id="IPR025399">
    <property type="entry name" value="DUF4372"/>
</dbReference>
<keyword evidence="3" id="KW-0238">DNA-binding</keyword>
<dbReference type="GO" id="GO:0004803">
    <property type="term" value="F:transposase activity"/>
    <property type="evidence" value="ECO:0007669"/>
    <property type="project" value="InterPro"/>
</dbReference>
<proteinExistence type="inferred from homology"/>
<evidence type="ECO:0000259" key="7">
    <source>
        <dbReference type="Pfam" id="PF14294"/>
    </source>
</evidence>
<evidence type="ECO:0000256" key="3">
    <source>
        <dbReference type="ARBA" id="ARBA00023125"/>
    </source>
</evidence>
<keyword evidence="5" id="KW-0472">Membrane</keyword>
<dbReference type="NCBIfam" id="NF033592">
    <property type="entry name" value="transpos_IS4_1"/>
    <property type="match status" value="1"/>
</dbReference>
<evidence type="ECO:0000256" key="5">
    <source>
        <dbReference type="SAM" id="Phobius"/>
    </source>
</evidence>
<evidence type="ECO:0000259" key="6">
    <source>
        <dbReference type="Pfam" id="PF01609"/>
    </source>
</evidence>
<evidence type="ECO:0000256" key="4">
    <source>
        <dbReference type="ARBA" id="ARBA00023172"/>
    </source>
</evidence>
<sequence length="385" mass="44891">MAHYNTIFHSMLKFIPRHQFEALESRHSTGRKPRKFSRWNQFVHLMFMQLTGRASLRDGIQSINSRIRNLYHMGAKPVSRSTFADANNKRPASLYEALFEKVYQHCRMISPKHKFKFKNKLYSLDASVIDLSLGAFPWASFRRTKSAVKIHTLLDHSGYLPAFVSITDGKTHETKVANSINLAKGSIVAEDRAYTDYKWFAKLQENGIFFVTRQKTNAVYRVIERRAVNKKQGLSSDQTIVLTGTKGHQCPYPIRRIGYRDPATKKHYVFITNNFKLSAKTIADIYKERWQIEIFFRWIKQNLKIKSFIGNSRNAVMTQIYVALIAYLLLCMFKFLSKVPASLQNIIRVIQLNLFRRCTLEELFEPPPLDSNKNYINKQLMLNFV</sequence>
<comment type="caution">
    <text evidence="8">The sequence shown here is derived from an EMBL/GenBank/DDBJ whole genome shotgun (WGS) entry which is preliminary data.</text>
</comment>
<dbReference type="Pfam" id="PF14294">
    <property type="entry name" value="DUF4372"/>
    <property type="match status" value="1"/>
</dbReference>
<dbReference type="Pfam" id="PF01609">
    <property type="entry name" value="DDE_Tnp_1"/>
    <property type="match status" value="1"/>
</dbReference>
<dbReference type="InterPro" id="IPR012337">
    <property type="entry name" value="RNaseH-like_sf"/>
</dbReference>
<accession>A0A8J6P5U4</accession>
<evidence type="ECO:0000256" key="2">
    <source>
        <dbReference type="ARBA" id="ARBA00022578"/>
    </source>
</evidence>
<feature type="domain" description="DUF4372" evidence="7">
    <location>
        <begin position="3"/>
        <end position="76"/>
    </location>
</feature>